<keyword evidence="3 5" id="KW-0378">Hydrolase</keyword>
<evidence type="ECO:0000256" key="2">
    <source>
        <dbReference type="ARBA" id="ARBA00022723"/>
    </source>
</evidence>
<dbReference type="InterPro" id="IPR011650">
    <property type="entry name" value="Peptidase_M20_dimer"/>
</dbReference>
<keyword evidence="6" id="KW-1185">Reference proteome</keyword>
<dbReference type="RefSeq" id="WP_165600107.1">
    <property type="nucleotide sequence ID" value="NZ_SORZ01000001.1"/>
</dbReference>
<dbReference type="PANTHER" id="PTHR43270">
    <property type="entry name" value="BETA-ALA-HIS DIPEPTIDASE"/>
    <property type="match status" value="1"/>
</dbReference>
<dbReference type="Gene3D" id="3.30.70.360">
    <property type="match status" value="1"/>
</dbReference>
<keyword evidence="2" id="KW-0479">Metal-binding</keyword>
<feature type="domain" description="Peptidase M20 dimerisation" evidence="4">
    <location>
        <begin position="227"/>
        <end position="377"/>
    </location>
</feature>
<evidence type="ECO:0000313" key="5">
    <source>
        <dbReference type="EMBL" id="TPW35618.1"/>
    </source>
</evidence>
<dbReference type="GO" id="GO:0046872">
    <property type="term" value="F:metal ion binding"/>
    <property type="evidence" value="ECO:0007669"/>
    <property type="project" value="UniProtKB-KW"/>
</dbReference>
<dbReference type="Gene3D" id="3.40.630.10">
    <property type="entry name" value="Zn peptidases"/>
    <property type="match status" value="1"/>
</dbReference>
<name>A0A506UQJ6_9PROT</name>
<evidence type="ECO:0000256" key="1">
    <source>
        <dbReference type="ARBA" id="ARBA00022670"/>
    </source>
</evidence>
<dbReference type="PANTHER" id="PTHR43270:SF12">
    <property type="entry name" value="SUCCINYL-DIAMINOPIMELATE DESUCCINYLASE"/>
    <property type="match status" value="1"/>
</dbReference>
<dbReference type="InterPro" id="IPR051458">
    <property type="entry name" value="Cyt/Met_Dipeptidase"/>
</dbReference>
<evidence type="ECO:0000256" key="3">
    <source>
        <dbReference type="ARBA" id="ARBA00022801"/>
    </source>
</evidence>
<keyword evidence="1" id="KW-0645">Protease</keyword>
<sequence>MTHSTAPHDTEAVKAVLTEVDRSFDQALERLFSLLRIPSVSTQPDHAVDCRRAAQWLCEDMGQSGLTADIRDVNWALPGNPMVVGRSPDLKKADGQPARRVLFYGHYDVQPTDPDNLWHSPPFEPHIVTEPDGRRVIVARGASDDKGQVMTFLEACRAWKKVHGTLPVAVTVLLEGEEECGGENLLPFMKDNAGTLQADLALSCDTAMAGRQIPAITTRLRGMVAEGVEITCATQDLHSGIYGNAAANPIALLCRALADLRDGEGRVTLPGFYDGVKIPDDQTRAQWRSLYPDDAALLKEVGLSEAQGEKGFTALEQTWCRPSCEINGISGGYEGEGIKTVLPARAQAKVSFRLVPGQSPEKIRAAFRDHMRRYLPSDAEIRFTSYGGSPGFEVTGEGSADLTAALTALEEEWGNKALTIGCGGSIPVANEVKEALGLDALLVGFAQADDRVHSPNEQYGLDSFRHGIRSWVRILAALA</sequence>
<dbReference type="Proteomes" id="UP000315037">
    <property type="component" value="Unassembled WGS sequence"/>
</dbReference>
<dbReference type="GO" id="GO:0008233">
    <property type="term" value="F:peptidase activity"/>
    <property type="evidence" value="ECO:0007669"/>
    <property type="project" value="UniProtKB-KW"/>
</dbReference>
<proteinExistence type="predicted"/>
<dbReference type="EMBL" id="SORZ01000001">
    <property type="protein sequence ID" value="TPW35618.1"/>
    <property type="molecule type" value="Genomic_DNA"/>
</dbReference>
<reference evidence="5 6" key="1">
    <citation type="submission" date="2019-03" db="EMBL/GenBank/DDBJ databases">
        <title>The complete genome sequence of Neokomagataea sp. Jb2 NBRC113641.</title>
        <authorList>
            <person name="Chua K.-O."/>
            <person name="Chan K.-G."/>
            <person name="See-Too W.-S."/>
        </authorList>
    </citation>
    <scope>NUCLEOTIDE SEQUENCE [LARGE SCALE GENOMIC DNA]</scope>
    <source>
        <strain evidence="5 6">Jb2</strain>
    </source>
</reference>
<dbReference type="AlphaFoldDB" id="A0A506UQJ6"/>
<dbReference type="NCBIfam" id="NF006579">
    <property type="entry name" value="PRK09104.1"/>
    <property type="match status" value="1"/>
</dbReference>
<evidence type="ECO:0000313" key="6">
    <source>
        <dbReference type="Proteomes" id="UP000315037"/>
    </source>
</evidence>
<organism evidence="5 6">
    <name type="scientific">Oecophyllibacter saccharovorans</name>
    <dbReference type="NCBI Taxonomy" id="2558360"/>
    <lineage>
        <taxon>Bacteria</taxon>
        <taxon>Pseudomonadati</taxon>
        <taxon>Pseudomonadota</taxon>
        <taxon>Alphaproteobacteria</taxon>
        <taxon>Acetobacterales</taxon>
        <taxon>Acetobacteraceae</taxon>
        <taxon>Oecophyllibacter</taxon>
    </lineage>
</organism>
<evidence type="ECO:0000259" key="4">
    <source>
        <dbReference type="Pfam" id="PF07687"/>
    </source>
</evidence>
<protein>
    <submittedName>
        <fullName evidence="5">M20/M25/M40 family metallo-hydrolase</fullName>
    </submittedName>
</protein>
<comment type="caution">
    <text evidence="5">The sequence shown here is derived from an EMBL/GenBank/DDBJ whole genome shotgun (WGS) entry which is preliminary data.</text>
</comment>
<accession>A0A506UQJ6</accession>
<dbReference type="Pfam" id="PF07687">
    <property type="entry name" value="M20_dimer"/>
    <property type="match status" value="1"/>
</dbReference>
<gene>
    <name evidence="5" type="ORF">E3202_01195</name>
</gene>
<dbReference type="SUPFAM" id="SSF53187">
    <property type="entry name" value="Zn-dependent exopeptidases"/>
    <property type="match status" value="1"/>
</dbReference>
<dbReference type="InterPro" id="IPR002933">
    <property type="entry name" value="Peptidase_M20"/>
</dbReference>
<dbReference type="GO" id="GO:0006508">
    <property type="term" value="P:proteolysis"/>
    <property type="evidence" value="ECO:0007669"/>
    <property type="project" value="UniProtKB-KW"/>
</dbReference>
<dbReference type="Pfam" id="PF01546">
    <property type="entry name" value="Peptidase_M20"/>
    <property type="match status" value="1"/>
</dbReference>